<name>A0AA86TUV4_9EUKA</name>
<accession>A0AA86TUV4</accession>
<evidence type="ECO:0000313" key="2">
    <source>
        <dbReference type="EMBL" id="CAL5992994.1"/>
    </source>
</evidence>
<dbReference type="Proteomes" id="UP001642409">
    <property type="component" value="Unassembled WGS sequence"/>
</dbReference>
<evidence type="ECO:0000313" key="3">
    <source>
        <dbReference type="Proteomes" id="UP001642409"/>
    </source>
</evidence>
<keyword evidence="3" id="KW-1185">Reference proteome</keyword>
<dbReference type="AlphaFoldDB" id="A0AA86TUV4"/>
<proteinExistence type="predicted"/>
<evidence type="ECO:0000313" key="1">
    <source>
        <dbReference type="EMBL" id="CAI9929740.1"/>
    </source>
</evidence>
<sequence length="132" mass="15116">MQLALLYISIFKSGIESSTIMLELGNINQNEALVAQNAALHPVIPACEQVKTIDKFFEAENVNEFYVYVYEPNIIFALYTELSSYQQSRFSYEPSFNTQAVNVAVLVCADNNKLMLDVKQFNYNEIMYSNMQ</sequence>
<dbReference type="EMBL" id="CAXDID020000029">
    <property type="protein sequence ID" value="CAL5992994.1"/>
    <property type="molecule type" value="Genomic_DNA"/>
</dbReference>
<reference evidence="2 3" key="2">
    <citation type="submission" date="2024-07" db="EMBL/GenBank/DDBJ databases">
        <authorList>
            <person name="Akdeniz Z."/>
        </authorList>
    </citation>
    <scope>NUCLEOTIDE SEQUENCE [LARGE SCALE GENOMIC DNA]</scope>
</reference>
<organism evidence="1">
    <name type="scientific">Hexamita inflata</name>
    <dbReference type="NCBI Taxonomy" id="28002"/>
    <lineage>
        <taxon>Eukaryota</taxon>
        <taxon>Metamonada</taxon>
        <taxon>Diplomonadida</taxon>
        <taxon>Hexamitidae</taxon>
        <taxon>Hexamitinae</taxon>
        <taxon>Hexamita</taxon>
    </lineage>
</organism>
<gene>
    <name evidence="2" type="ORF">HINF_LOCUS12854</name>
    <name evidence="1" type="ORF">HINF_LOCUS17385</name>
</gene>
<comment type="caution">
    <text evidence="1">The sequence shown here is derived from an EMBL/GenBank/DDBJ whole genome shotgun (WGS) entry which is preliminary data.</text>
</comment>
<dbReference type="EMBL" id="CATOUU010000440">
    <property type="protein sequence ID" value="CAI9929740.1"/>
    <property type="molecule type" value="Genomic_DNA"/>
</dbReference>
<reference evidence="1" key="1">
    <citation type="submission" date="2023-06" db="EMBL/GenBank/DDBJ databases">
        <authorList>
            <person name="Kurt Z."/>
        </authorList>
    </citation>
    <scope>NUCLEOTIDE SEQUENCE</scope>
</reference>
<protein>
    <submittedName>
        <fullName evidence="2">Hypothetical_protein</fullName>
    </submittedName>
</protein>